<dbReference type="KEGG" id="cagg:HYG79_02000"/>
<dbReference type="RefSeq" id="WP_179240503.1">
    <property type="nucleotide sequence ID" value="NZ_CP058595.1"/>
</dbReference>
<evidence type="ECO:0000313" key="1">
    <source>
        <dbReference type="EMBL" id="QLG44167.1"/>
    </source>
</evidence>
<dbReference type="InterPro" id="IPR049574">
    <property type="entry name" value="CrtA-like"/>
</dbReference>
<dbReference type="Proteomes" id="UP000509302">
    <property type="component" value="Chromosome"/>
</dbReference>
<protein>
    <submittedName>
        <fullName evidence="1">DUF3291 domain-containing protein</fullName>
    </submittedName>
</protein>
<sequence>MSQITTITFFRYSGFSNKLWAFGMMQFAHKALKKSLGLQTYKLMGSGKEGFNPFPDWSVYALLQIWEDEAAANTFFEHSNLMKRYRHKSCERWTLFMKNIKADGKWAGSNPFEKSTSLDGQNPYIAVITRATIKPKLFFKFWRYVPVSQQPLSRNKGLVYTKGIGEVPFLQMATFSLWQNTESLMSFAYKSKEHQVAIKKTRALDWYKEELFSRFQPYRSIGKWQGKNPLPMVSS</sequence>
<proteinExistence type="predicted"/>
<dbReference type="EMBL" id="CP058595">
    <property type="protein sequence ID" value="QLG44167.1"/>
    <property type="molecule type" value="Genomic_DNA"/>
</dbReference>
<evidence type="ECO:0000313" key="2">
    <source>
        <dbReference type="Proteomes" id="UP000509302"/>
    </source>
</evidence>
<keyword evidence="2" id="KW-1185">Reference proteome</keyword>
<accession>A0A7H9AL80</accession>
<dbReference type="CDD" id="cd21650">
    <property type="entry name" value="CrtA-like"/>
    <property type="match status" value="1"/>
</dbReference>
<gene>
    <name evidence="1" type="ORF">HYG79_02000</name>
</gene>
<reference evidence="1 2" key="1">
    <citation type="journal article" date="2006" name="Int. J. Syst. Evol. Microbiol.">
        <title>Costertonia aggregata gen. nov., sp. nov., a mesophilic marine bacterium of the family Flavobacteriaceae, isolated from a mature biofilm.</title>
        <authorList>
            <person name="Kwon K.K."/>
            <person name="Lee Y.K."/>
            <person name="Lee H.K."/>
        </authorList>
    </citation>
    <scope>NUCLEOTIDE SEQUENCE [LARGE SCALE GENOMIC DNA]</scope>
    <source>
        <strain evidence="1 2">KCCM 42265</strain>
    </source>
</reference>
<organism evidence="1 2">
    <name type="scientific">Costertonia aggregata</name>
    <dbReference type="NCBI Taxonomy" id="343403"/>
    <lineage>
        <taxon>Bacteria</taxon>
        <taxon>Pseudomonadati</taxon>
        <taxon>Bacteroidota</taxon>
        <taxon>Flavobacteriia</taxon>
        <taxon>Flavobacteriales</taxon>
        <taxon>Flavobacteriaceae</taxon>
        <taxon>Costertonia</taxon>
    </lineage>
</organism>
<dbReference type="AlphaFoldDB" id="A0A7H9AL80"/>
<name>A0A7H9AL80_9FLAO</name>